<reference evidence="1 2" key="1">
    <citation type="submission" date="2023-12" db="EMBL/GenBank/DDBJ databases">
        <title>Streptomyces sp. V4-01.</title>
        <authorList>
            <person name="Somphong A."/>
            <person name="Phongsopitanun W."/>
        </authorList>
    </citation>
    <scope>NUCLEOTIDE SEQUENCE [LARGE SCALE GENOMIC DNA]</scope>
    <source>
        <strain evidence="1 2">V4-01</strain>
    </source>
</reference>
<dbReference type="SUPFAM" id="SSF109854">
    <property type="entry name" value="DinB/YfiT-like putative metalloenzymes"/>
    <property type="match status" value="1"/>
</dbReference>
<dbReference type="Proteomes" id="UP001344658">
    <property type="component" value="Unassembled WGS sequence"/>
</dbReference>
<proteinExistence type="predicted"/>
<accession>A0ABU7P8F7</accession>
<dbReference type="RefSeq" id="WP_330794028.1">
    <property type="nucleotide sequence ID" value="NZ_JAZEWV010000005.1"/>
</dbReference>
<organism evidence="1 2">
    <name type="scientific">Actinacidiphila polyblastidii</name>
    <dbReference type="NCBI Taxonomy" id="3110430"/>
    <lineage>
        <taxon>Bacteria</taxon>
        <taxon>Bacillati</taxon>
        <taxon>Actinomycetota</taxon>
        <taxon>Actinomycetes</taxon>
        <taxon>Kitasatosporales</taxon>
        <taxon>Streptomycetaceae</taxon>
        <taxon>Actinacidiphila</taxon>
    </lineage>
</organism>
<evidence type="ECO:0000313" key="2">
    <source>
        <dbReference type="Proteomes" id="UP001344658"/>
    </source>
</evidence>
<dbReference type="InterPro" id="IPR034660">
    <property type="entry name" value="DinB/YfiT-like"/>
</dbReference>
<dbReference type="Pfam" id="PF04978">
    <property type="entry name" value="MST"/>
    <property type="match status" value="1"/>
</dbReference>
<protein>
    <submittedName>
        <fullName evidence="1">DinB family protein</fullName>
    </submittedName>
</protein>
<dbReference type="InterPro" id="IPR007061">
    <property type="entry name" value="MST-like"/>
</dbReference>
<keyword evidence="2" id="KW-1185">Reference proteome</keyword>
<name>A0ABU7P8F7_9ACTN</name>
<sequence>MIDSDIRFALSADADERTTLTTFLDFHRETLARKCAGLSDEQLRRRAVPASELTLIGLMRHLAAVERWYLQVIIAGEQPPELFGGGGDPEADLRDIGAATGEATFALWRAQLAHSRRITAAHPLDAVGANPGRGQDHSHRWVLQHLIDEYARHNGHADLLREAVDGQVGE</sequence>
<dbReference type="Gene3D" id="1.20.120.450">
    <property type="entry name" value="dinb family like domain"/>
    <property type="match status" value="1"/>
</dbReference>
<evidence type="ECO:0000313" key="1">
    <source>
        <dbReference type="EMBL" id="MEE4542108.1"/>
    </source>
</evidence>
<gene>
    <name evidence="1" type="ORF">V2S66_09040</name>
</gene>
<comment type="caution">
    <text evidence="1">The sequence shown here is derived from an EMBL/GenBank/DDBJ whole genome shotgun (WGS) entry which is preliminary data.</text>
</comment>
<dbReference type="EMBL" id="JAZEWV010000005">
    <property type="protein sequence ID" value="MEE4542108.1"/>
    <property type="molecule type" value="Genomic_DNA"/>
</dbReference>